<feature type="domain" description="HpcH/HpaI aldolase/citrate lyase" evidence="6">
    <location>
        <begin position="3"/>
        <end position="221"/>
    </location>
</feature>
<dbReference type="OrthoDB" id="9786940at2"/>
<dbReference type="InterPro" id="IPR005000">
    <property type="entry name" value="Aldolase/citrate-lyase_domain"/>
</dbReference>
<evidence type="ECO:0000256" key="4">
    <source>
        <dbReference type="PIRSR" id="PIRSR015582-1"/>
    </source>
</evidence>
<feature type="binding site" evidence="4">
    <location>
        <position position="62"/>
    </location>
    <ligand>
        <name>substrate</name>
    </ligand>
</feature>
<dbReference type="InterPro" id="IPR015813">
    <property type="entry name" value="Pyrv/PenolPyrv_kinase-like_dom"/>
</dbReference>
<evidence type="ECO:0000313" key="7">
    <source>
        <dbReference type="EMBL" id="MBP2077170.1"/>
    </source>
</evidence>
<comment type="cofactor">
    <cofactor evidence="1">
        <name>Mg(2+)</name>
        <dbReference type="ChEBI" id="CHEBI:18420"/>
    </cofactor>
</comment>
<dbReference type="GO" id="GO:0000287">
    <property type="term" value="F:magnesium ion binding"/>
    <property type="evidence" value="ECO:0007669"/>
    <property type="project" value="TreeGrafter"/>
</dbReference>
<dbReference type="GO" id="GO:0006107">
    <property type="term" value="P:oxaloacetate metabolic process"/>
    <property type="evidence" value="ECO:0007669"/>
    <property type="project" value="TreeGrafter"/>
</dbReference>
<dbReference type="EMBL" id="JAGGMB010000003">
    <property type="protein sequence ID" value="MBP2077170.1"/>
    <property type="molecule type" value="Genomic_DNA"/>
</dbReference>
<feature type="binding site" evidence="5">
    <location>
        <position position="125"/>
    </location>
    <ligand>
        <name>Mg(2+)</name>
        <dbReference type="ChEBI" id="CHEBI:18420"/>
    </ligand>
</feature>
<dbReference type="Gene3D" id="3.20.20.60">
    <property type="entry name" value="Phosphoenolpyruvate-binding domains"/>
    <property type="match status" value="1"/>
</dbReference>
<name>A0A9X1CEL8_9BACI</name>
<evidence type="ECO:0000259" key="6">
    <source>
        <dbReference type="Pfam" id="PF03328"/>
    </source>
</evidence>
<sequence length="283" mass="31696">MYRSWLFVPGNQEKYLYKAKELSADVIIYDLEDAVPIERKKSSRIKVNKAINETRGQVSFVRVNAPATPYFIDDLNGIIGENLSGIVLPKVNQTDDIVIADYLLGQLERKHNLAKGTFSIIPLIETALGVYNVHEIAQASERILCLCFGAEDFMLDLNIEQNGQQPELTYARSKLVIASRLAGKEAPIDSVYTNFQDVKGLEEEAQVAKQSGFQGKLVIHPNQIEVVNEVFYPTTAQIEEAQKIVALYNRSLERGEGAIQFGGKMIDVPVAERARKILSYVEF</sequence>
<feature type="binding site" evidence="5">
    <location>
        <position position="152"/>
    </location>
    <ligand>
        <name>Mg(2+)</name>
        <dbReference type="ChEBI" id="CHEBI:18420"/>
    </ligand>
</feature>
<gene>
    <name evidence="7" type="ORF">J2Z64_001401</name>
</gene>
<dbReference type="InterPro" id="IPR011206">
    <property type="entry name" value="Citrate_lyase_beta/mcl1/mcl2"/>
</dbReference>
<dbReference type="PIRSF" id="PIRSF015582">
    <property type="entry name" value="Cit_lyase_B"/>
    <property type="match status" value="1"/>
</dbReference>
<dbReference type="Proteomes" id="UP001138793">
    <property type="component" value="Unassembled WGS sequence"/>
</dbReference>
<accession>A0A9X1CEL8</accession>
<evidence type="ECO:0000256" key="3">
    <source>
        <dbReference type="ARBA" id="ARBA00022842"/>
    </source>
</evidence>
<dbReference type="Pfam" id="PF03328">
    <property type="entry name" value="HpcH_HpaI"/>
    <property type="match status" value="1"/>
</dbReference>
<dbReference type="SUPFAM" id="SSF51621">
    <property type="entry name" value="Phosphoenolpyruvate/pyruvate domain"/>
    <property type="match status" value="1"/>
</dbReference>
<evidence type="ECO:0000313" key="8">
    <source>
        <dbReference type="Proteomes" id="UP001138793"/>
    </source>
</evidence>
<dbReference type="GO" id="GO:0008816">
    <property type="term" value="F:citryl-CoA lyase activity"/>
    <property type="evidence" value="ECO:0007669"/>
    <property type="project" value="UniProtKB-EC"/>
</dbReference>
<proteinExistence type="predicted"/>
<dbReference type="RefSeq" id="WP_149473692.1">
    <property type="nucleotide sequence ID" value="NZ_JAGGMB010000003.1"/>
</dbReference>
<feature type="binding site" evidence="4">
    <location>
        <position position="125"/>
    </location>
    <ligand>
        <name>substrate</name>
    </ligand>
</feature>
<organism evidence="7 8">
    <name type="scientific">Oceanobacillus polygoni</name>
    <dbReference type="NCBI Taxonomy" id="1235259"/>
    <lineage>
        <taxon>Bacteria</taxon>
        <taxon>Bacillati</taxon>
        <taxon>Bacillota</taxon>
        <taxon>Bacilli</taxon>
        <taxon>Bacillales</taxon>
        <taxon>Bacillaceae</taxon>
        <taxon>Oceanobacillus</taxon>
    </lineage>
</organism>
<dbReference type="PANTHER" id="PTHR32308">
    <property type="entry name" value="LYASE BETA SUBUNIT, PUTATIVE (AFU_ORTHOLOGUE AFUA_4G13030)-RELATED"/>
    <property type="match status" value="1"/>
</dbReference>
<keyword evidence="7" id="KW-0456">Lyase</keyword>
<dbReference type="AlphaFoldDB" id="A0A9X1CEL8"/>
<keyword evidence="2 5" id="KW-0479">Metal-binding</keyword>
<protein>
    <submittedName>
        <fullName evidence="7">Citrate lyase subunit beta/citryl-CoA lyase</fullName>
        <ecNumber evidence="7">4.1.3.34</ecNumber>
    </submittedName>
</protein>
<dbReference type="PANTHER" id="PTHR32308:SF0">
    <property type="entry name" value="HPCH_HPAI ALDOLASE_CITRATE LYASE DOMAIN-CONTAINING PROTEIN"/>
    <property type="match status" value="1"/>
</dbReference>
<keyword evidence="3 5" id="KW-0460">Magnesium</keyword>
<comment type="caution">
    <text evidence="7">The sequence shown here is derived from an EMBL/GenBank/DDBJ whole genome shotgun (WGS) entry which is preliminary data.</text>
</comment>
<evidence type="ECO:0000256" key="5">
    <source>
        <dbReference type="PIRSR" id="PIRSR015582-2"/>
    </source>
</evidence>
<keyword evidence="8" id="KW-1185">Reference proteome</keyword>
<evidence type="ECO:0000256" key="1">
    <source>
        <dbReference type="ARBA" id="ARBA00001946"/>
    </source>
</evidence>
<evidence type="ECO:0000256" key="2">
    <source>
        <dbReference type="ARBA" id="ARBA00022723"/>
    </source>
</evidence>
<dbReference type="EC" id="4.1.3.34" evidence="7"/>
<reference evidence="7" key="1">
    <citation type="submission" date="2021-03" db="EMBL/GenBank/DDBJ databases">
        <title>Genomic Encyclopedia of Type Strains, Phase IV (KMG-IV): sequencing the most valuable type-strain genomes for metagenomic binning, comparative biology and taxonomic classification.</title>
        <authorList>
            <person name="Goeker M."/>
        </authorList>
    </citation>
    <scope>NUCLEOTIDE SEQUENCE</scope>
    <source>
        <strain evidence="7">DSM 107338</strain>
    </source>
</reference>
<dbReference type="InterPro" id="IPR040442">
    <property type="entry name" value="Pyrv_kinase-like_dom_sf"/>
</dbReference>